<sequence>MVSRPKNVGTVKIGAESYLLVQTEDKQSWEEKYLHEPPWVEGLPSMLSEPQETWHLGGLKSKQGFPGTSEYGINIDARFPFRLLPGPKVNTITLTDSASNPTRIFEALGYIFIVAGRRVFRIDPADDSIVESKDFGAGGTLGVDGMKWEDDTGLVTTDDADQSLWEVTAIGSPDTWAQAAAGIKPYRLAAGIDRLFGIEDSGLLRNVASGLDPMVAINWSDRIQCGETSTKPTGLLAFEKTVLAGKPEGLFGVSPEGKGVPLIKRMIRDDDNCKGMSMHEPYAIIPHSRGAYRFLPGLVESIGLEKELINESPIRGRFKDFTTDNQWLRGLLAVGSDTYIMVARDRAQGEPGFGPFVWDTWVFLSAIASQAMHLSTLTTVPRLWFGSGNNIAYVVLSNAAGAPDVEDSAYKFAFTGTITRFTTKYRFGDWGDKDFFKFVIAGKGLSVSTIWDIAYSVDGGTYVTTDIDGNNMRISSNDRKTFFLSRTAIGREIQFRFTGQGANNLSKGEIVYFEPFAVPQSRKVPINIIQLHLSRDTKLDLGQEARSAAEQLSDLHTLDETSAPLKASGPWGEDKDMWVKSLHLVAVLQESDVESEYLVELTLQERRVA</sequence>
<gene>
    <name evidence="1" type="ORF">LCGC14_1332640</name>
</gene>
<dbReference type="AlphaFoldDB" id="A0A0F9L236"/>
<reference evidence="1" key="1">
    <citation type="journal article" date="2015" name="Nature">
        <title>Complex archaea that bridge the gap between prokaryotes and eukaryotes.</title>
        <authorList>
            <person name="Spang A."/>
            <person name="Saw J.H."/>
            <person name="Jorgensen S.L."/>
            <person name="Zaremba-Niedzwiedzka K."/>
            <person name="Martijn J."/>
            <person name="Lind A.E."/>
            <person name="van Eijk R."/>
            <person name="Schleper C."/>
            <person name="Guy L."/>
            <person name="Ettema T.J."/>
        </authorList>
    </citation>
    <scope>NUCLEOTIDE SEQUENCE</scope>
</reference>
<name>A0A0F9L236_9ZZZZ</name>
<dbReference type="EMBL" id="LAZR01008068">
    <property type="protein sequence ID" value="KKM81161.1"/>
    <property type="molecule type" value="Genomic_DNA"/>
</dbReference>
<comment type="caution">
    <text evidence="1">The sequence shown here is derived from an EMBL/GenBank/DDBJ whole genome shotgun (WGS) entry which is preliminary data.</text>
</comment>
<proteinExistence type="predicted"/>
<organism evidence="1">
    <name type="scientific">marine sediment metagenome</name>
    <dbReference type="NCBI Taxonomy" id="412755"/>
    <lineage>
        <taxon>unclassified sequences</taxon>
        <taxon>metagenomes</taxon>
        <taxon>ecological metagenomes</taxon>
    </lineage>
</organism>
<evidence type="ECO:0000313" key="1">
    <source>
        <dbReference type="EMBL" id="KKM81161.1"/>
    </source>
</evidence>
<accession>A0A0F9L236</accession>
<protein>
    <submittedName>
        <fullName evidence="1">Uncharacterized protein</fullName>
    </submittedName>
</protein>